<dbReference type="AlphaFoldDB" id="A0A7S8FEJ0"/>
<name>A0A7S8FEJ0_9BACT</name>
<dbReference type="InterPro" id="IPR014729">
    <property type="entry name" value="Rossmann-like_a/b/a_fold"/>
</dbReference>
<dbReference type="Gene3D" id="3.40.50.620">
    <property type="entry name" value="HUPs"/>
    <property type="match status" value="1"/>
</dbReference>
<dbReference type="Gene3D" id="3.40.50.12370">
    <property type="match status" value="1"/>
</dbReference>
<evidence type="ECO:0000313" key="3">
    <source>
        <dbReference type="EMBL" id="QPD04445.1"/>
    </source>
</evidence>
<accession>A0A7S8FEJ0</accession>
<dbReference type="PANTHER" id="PTHR46268">
    <property type="entry name" value="STRESS RESPONSE PROTEIN NHAX"/>
    <property type="match status" value="1"/>
</dbReference>
<reference evidence="3 4" key="1">
    <citation type="journal article" date="2020" name="ISME J.">
        <title>Enrichment and physiological characterization of a novel comammox Nitrospira indicates ammonium inhibition of complete nitrification.</title>
        <authorList>
            <person name="Sakoula D."/>
            <person name="Koch H."/>
            <person name="Frank J."/>
            <person name="Jetten M.S.M."/>
            <person name="van Kessel M.A.H.J."/>
            <person name="Lucker S."/>
        </authorList>
    </citation>
    <scope>NUCLEOTIDE SEQUENCE [LARGE SCALE GENOMIC DNA]</scope>
    <source>
        <strain evidence="3">Comreactor17</strain>
    </source>
</reference>
<sequence length="290" mass="31491">MIPNDPSDVPLIQRVFHPSDFSEASEAAFAHALVAALTAKATLTILHVSSDGDGSWTDFPGVRDTLERWGLLPRNSERADVSKLGINVHKVQMVHNDPVRSITTYLEEHGADLMVLATDQGKGGVQWLKESAATTVSRNLHEMTLFIPKGIEGFVSLDDGSISLKNILIPVVSVPSAQPAIHAVARLVSGLQGDPGIFTLLHVGEEEAMPQVTCPEVAGWRWKRMTRSGEVIQIINQVVREIDADLIAMTTDGRNGFLDALRGSHSERVLRESGCPLLTIPIDGWMATVL</sequence>
<feature type="domain" description="UspA" evidence="2">
    <location>
        <begin position="224"/>
        <end position="281"/>
    </location>
</feature>
<proteinExistence type="inferred from homology"/>
<dbReference type="PANTHER" id="PTHR46268:SF6">
    <property type="entry name" value="UNIVERSAL STRESS PROTEIN UP12"/>
    <property type="match status" value="1"/>
</dbReference>
<dbReference type="KEGG" id="nkf:Nkreftii_002219"/>
<dbReference type="SUPFAM" id="SSF52402">
    <property type="entry name" value="Adenine nucleotide alpha hydrolases-like"/>
    <property type="match status" value="2"/>
</dbReference>
<dbReference type="CDD" id="cd00293">
    <property type="entry name" value="USP-like"/>
    <property type="match status" value="1"/>
</dbReference>
<gene>
    <name evidence="3" type="ORF">Nkreftii_002219</name>
</gene>
<feature type="domain" description="UspA" evidence="2">
    <location>
        <begin position="14"/>
        <end position="145"/>
    </location>
</feature>
<dbReference type="InterPro" id="IPR006015">
    <property type="entry name" value="Universal_stress_UspA"/>
</dbReference>
<dbReference type="EMBL" id="CP047423">
    <property type="protein sequence ID" value="QPD04445.1"/>
    <property type="molecule type" value="Genomic_DNA"/>
</dbReference>
<protein>
    <recommendedName>
        <fullName evidence="2">UspA domain-containing protein</fullName>
    </recommendedName>
</protein>
<dbReference type="Pfam" id="PF00582">
    <property type="entry name" value="Usp"/>
    <property type="match status" value="2"/>
</dbReference>
<comment type="similarity">
    <text evidence="1">Belongs to the universal stress protein A family.</text>
</comment>
<dbReference type="PRINTS" id="PR01438">
    <property type="entry name" value="UNVRSLSTRESS"/>
</dbReference>
<dbReference type="Proteomes" id="UP000593737">
    <property type="component" value="Chromosome"/>
</dbReference>
<organism evidence="3 4">
    <name type="scientific">Candidatus Nitrospira kreftii</name>
    <dbReference type="NCBI Taxonomy" id="2652173"/>
    <lineage>
        <taxon>Bacteria</taxon>
        <taxon>Pseudomonadati</taxon>
        <taxon>Nitrospirota</taxon>
        <taxon>Nitrospiria</taxon>
        <taxon>Nitrospirales</taxon>
        <taxon>Nitrospiraceae</taxon>
        <taxon>Nitrospira</taxon>
    </lineage>
</organism>
<dbReference type="InterPro" id="IPR006016">
    <property type="entry name" value="UspA"/>
</dbReference>
<evidence type="ECO:0000256" key="1">
    <source>
        <dbReference type="ARBA" id="ARBA00008791"/>
    </source>
</evidence>
<evidence type="ECO:0000259" key="2">
    <source>
        <dbReference type="Pfam" id="PF00582"/>
    </source>
</evidence>
<evidence type="ECO:0000313" key="4">
    <source>
        <dbReference type="Proteomes" id="UP000593737"/>
    </source>
</evidence>